<feature type="transmembrane region" description="Helical" evidence="1">
    <location>
        <begin position="23"/>
        <end position="49"/>
    </location>
</feature>
<keyword evidence="3" id="KW-1185">Reference proteome</keyword>
<evidence type="ECO:0000256" key="1">
    <source>
        <dbReference type="SAM" id="Phobius"/>
    </source>
</evidence>
<keyword evidence="1" id="KW-1133">Transmembrane helix</keyword>
<comment type="caution">
    <text evidence="2">The sequence shown here is derived from an EMBL/GenBank/DDBJ whole genome shotgun (WGS) entry which is preliminary data.</text>
</comment>
<feature type="transmembrane region" description="Helical" evidence="1">
    <location>
        <begin position="55"/>
        <end position="75"/>
    </location>
</feature>
<evidence type="ECO:0000313" key="3">
    <source>
        <dbReference type="Proteomes" id="UP001432027"/>
    </source>
</evidence>
<sequence>FSEIQMCFTCTSCCGFPIKEASLIFASVLCGAAVIGFGFSLFNVVIYIIHGVVPWLMLLPLSWTLIQFFCYFFVFSACSTKNPARMIPAVVFSGLACLGMVGCIAWSLIFIIQQGYVPFFWFDWQIGWPVPVAAGVAVLFFLGVFFTMFAAFKFIKEQRIEMARLAAQSRYTRGDWKGDV</sequence>
<feature type="transmembrane region" description="Helical" evidence="1">
    <location>
        <begin position="87"/>
        <end position="112"/>
    </location>
</feature>
<organism evidence="2 3">
    <name type="scientific">Pristionchus entomophagus</name>
    <dbReference type="NCBI Taxonomy" id="358040"/>
    <lineage>
        <taxon>Eukaryota</taxon>
        <taxon>Metazoa</taxon>
        <taxon>Ecdysozoa</taxon>
        <taxon>Nematoda</taxon>
        <taxon>Chromadorea</taxon>
        <taxon>Rhabditida</taxon>
        <taxon>Rhabditina</taxon>
        <taxon>Diplogasteromorpha</taxon>
        <taxon>Diplogasteroidea</taxon>
        <taxon>Neodiplogasteridae</taxon>
        <taxon>Pristionchus</taxon>
    </lineage>
</organism>
<gene>
    <name evidence="2" type="ORF">PENTCL1PPCAC_22006</name>
</gene>
<keyword evidence="1" id="KW-0472">Membrane</keyword>
<accession>A0AAV5U064</accession>
<evidence type="ECO:0000313" key="2">
    <source>
        <dbReference type="EMBL" id="GMS99831.1"/>
    </source>
</evidence>
<proteinExistence type="predicted"/>
<dbReference type="Proteomes" id="UP001432027">
    <property type="component" value="Unassembled WGS sequence"/>
</dbReference>
<dbReference type="EMBL" id="BTSX01000005">
    <property type="protein sequence ID" value="GMS99831.1"/>
    <property type="molecule type" value="Genomic_DNA"/>
</dbReference>
<feature type="non-terminal residue" evidence="2">
    <location>
        <position position="1"/>
    </location>
</feature>
<keyword evidence="1" id="KW-0812">Transmembrane</keyword>
<name>A0AAV5U064_9BILA</name>
<dbReference type="AlphaFoldDB" id="A0AAV5U064"/>
<feature type="transmembrane region" description="Helical" evidence="1">
    <location>
        <begin position="132"/>
        <end position="155"/>
    </location>
</feature>
<protein>
    <submittedName>
        <fullName evidence="2">Uncharacterized protein</fullName>
    </submittedName>
</protein>
<reference evidence="2" key="1">
    <citation type="submission" date="2023-10" db="EMBL/GenBank/DDBJ databases">
        <title>Genome assembly of Pristionchus species.</title>
        <authorList>
            <person name="Yoshida K."/>
            <person name="Sommer R.J."/>
        </authorList>
    </citation>
    <scope>NUCLEOTIDE SEQUENCE</scope>
    <source>
        <strain evidence="2">RS0144</strain>
    </source>
</reference>